<evidence type="ECO:0000256" key="3">
    <source>
        <dbReference type="ARBA" id="ARBA00022827"/>
    </source>
</evidence>
<keyword evidence="4" id="KW-0560">Oxidoreductase</keyword>
<feature type="region of interest" description="Disordered" evidence="6">
    <location>
        <begin position="420"/>
        <end position="441"/>
    </location>
</feature>
<evidence type="ECO:0000256" key="2">
    <source>
        <dbReference type="ARBA" id="ARBA00022630"/>
    </source>
</evidence>
<proteinExistence type="inferred from homology"/>
<evidence type="ECO:0000313" key="9">
    <source>
        <dbReference type="Proteomes" id="UP000291144"/>
    </source>
</evidence>
<reference evidence="8 9" key="1">
    <citation type="submission" date="2019-02" db="EMBL/GenBank/DDBJ databases">
        <title>Kribbella capetownensis sp. nov. and Kribbella speibonae sp. nov., isolated from soil.</title>
        <authorList>
            <person name="Curtis S.M."/>
            <person name="Norton I."/>
            <person name="Everest G.J."/>
            <person name="Meyers P.R."/>
        </authorList>
    </citation>
    <scope>NUCLEOTIDE SEQUENCE [LARGE SCALE GENOMIC DNA]</scope>
    <source>
        <strain evidence="8 9">NRRL B-24813</strain>
    </source>
</reference>
<dbReference type="Gene3D" id="3.50.50.100">
    <property type="match status" value="1"/>
</dbReference>
<dbReference type="Proteomes" id="UP000291144">
    <property type="component" value="Unassembled WGS sequence"/>
</dbReference>
<dbReference type="PRINTS" id="PR00368">
    <property type="entry name" value="FADPNR"/>
</dbReference>
<dbReference type="InterPro" id="IPR036188">
    <property type="entry name" value="FAD/NAD-bd_sf"/>
</dbReference>
<evidence type="ECO:0000259" key="7">
    <source>
        <dbReference type="Pfam" id="PF07992"/>
    </source>
</evidence>
<keyword evidence="2" id="KW-0285">Flavoprotein</keyword>
<dbReference type="EMBL" id="SJKB01000025">
    <property type="protein sequence ID" value="TCC50388.1"/>
    <property type="molecule type" value="Genomic_DNA"/>
</dbReference>
<dbReference type="OrthoDB" id="9781621at2"/>
<dbReference type="SUPFAM" id="SSF51905">
    <property type="entry name" value="FAD/NAD(P)-binding domain"/>
    <property type="match status" value="1"/>
</dbReference>
<dbReference type="RefSeq" id="WP_131366237.1">
    <property type="nucleotide sequence ID" value="NZ_SJKB01000025.1"/>
</dbReference>
<dbReference type="Pfam" id="PF07992">
    <property type="entry name" value="Pyr_redox_2"/>
    <property type="match status" value="1"/>
</dbReference>
<comment type="similarity">
    <text evidence="1">Belongs to the NADH dehydrogenase family.</text>
</comment>
<sequence>MTSTSPRIVIVGGGFTGLFCARRLQRRLRGEAELLFVTPRNFMTYQPFLAEAATGTVEPRHVVVPLRRVLPGVEVLSARATRVAHLDHRVTVQPSEGPSYDLSYDHLVVAVGAVTRLPPVPGLEECGIGFKRIEEAIALRNHVLSRLDLAETTHDPEVRRCALTFVVVGGGFAGIEALGELEDMTRSACRYYRHVRPADLHWMLVELTGRILHEVGEDVGRRAAAELSRRGIDLRLNTRLESAVDRRIRLSDGTEFDAGTLVWTAGVQPHPILRSTDLALDEKGRVRVGADLRVVGTEDAWSAGDCAAVPDLTNRGVTTPPTAQHAVRQARHLADNLVAVLHGQSARPYAHRYAGSIASLGLHKGVAELYGVRLRGLPAWVLHRTYHLTQIPTINRKARIGLDWALASLFRRDLVSLGGVRETSGSSEGTEVRPHEHAATH</sequence>
<evidence type="ECO:0000256" key="6">
    <source>
        <dbReference type="SAM" id="MobiDB-lite"/>
    </source>
</evidence>
<comment type="caution">
    <text evidence="8">The sequence shown here is derived from an EMBL/GenBank/DDBJ whole genome shotgun (WGS) entry which is preliminary data.</text>
</comment>
<evidence type="ECO:0000256" key="4">
    <source>
        <dbReference type="ARBA" id="ARBA00023002"/>
    </source>
</evidence>
<dbReference type="InterPro" id="IPR045024">
    <property type="entry name" value="NDH-2"/>
</dbReference>
<keyword evidence="3" id="KW-0274">FAD</keyword>
<evidence type="ECO:0000256" key="5">
    <source>
        <dbReference type="ARBA" id="ARBA00023027"/>
    </source>
</evidence>
<evidence type="ECO:0000256" key="1">
    <source>
        <dbReference type="ARBA" id="ARBA00005272"/>
    </source>
</evidence>
<keyword evidence="9" id="KW-1185">Reference proteome</keyword>
<organism evidence="8 9">
    <name type="scientific">Kribbella pittospori</name>
    <dbReference type="NCBI Taxonomy" id="722689"/>
    <lineage>
        <taxon>Bacteria</taxon>
        <taxon>Bacillati</taxon>
        <taxon>Actinomycetota</taxon>
        <taxon>Actinomycetes</taxon>
        <taxon>Propionibacteriales</taxon>
        <taxon>Kribbellaceae</taxon>
        <taxon>Kribbella</taxon>
    </lineage>
</organism>
<evidence type="ECO:0000313" key="8">
    <source>
        <dbReference type="EMBL" id="TCC50388.1"/>
    </source>
</evidence>
<accession>A0A4R0JYI3</accession>
<dbReference type="AlphaFoldDB" id="A0A4R0JYI3"/>
<feature type="compositionally biased region" description="Basic and acidic residues" evidence="6">
    <location>
        <begin position="430"/>
        <end position="441"/>
    </location>
</feature>
<keyword evidence="5" id="KW-0520">NAD</keyword>
<dbReference type="PANTHER" id="PTHR43706:SF45">
    <property type="entry name" value="NADH DEHYDROGENASE-LIKE PROTEIN RV1812C"/>
    <property type="match status" value="1"/>
</dbReference>
<protein>
    <submittedName>
        <fullName evidence="8">NAD(P)/FAD-dependent oxidoreductase</fullName>
    </submittedName>
</protein>
<name>A0A4R0JYI3_9ACTN</name>
<gene>
    <name evidence="8" type="ORF">E0H73_41915</name>
</gene>
<feature type="domain" description="FAD/NAD(P)-binding" evidence="7">
    <location>
        <begin position="7"/>
        <end position="330"/>
    </location>
</feature>
<dbReference type="GO" id="GO:0003954">
    <property type="term" value="F:NADH dehydrogenase activity"/>
    <property type="evidence" value="ECO:0007669"/>
    <property type="project" value="InterPro"/>
</dbReference>
<dbReference type="PANTHER" id="PTHR43706">
    <property type="entry name" value="NADH DEHYDROGENASE"/>
    <property type="match status" value="1"/>
</dbReference>
<dbReference type="InterPro" id="IPR023753">
    <property type="entry name" value="FAD/NAD-binding_dom"/>
</dbReference>